<dbReference type="PRINTS" id="PR00952">
    <property type="entry name" value="TYPE3IMQPROT"/>
</dbReference>
<evidence type="ECO:0000256" key="2">
    <source>
        <dbReference type="ARBA" id="ARBA00006156"/>
    </source>
</evidence>
<comment type="caution">
    <text evidence="10">The sequence shown here is derived from an EMBL/GenBank/DDBJ whole genome shotgun (WGS) entry which is preliminary data.</text>
</comment>
<dbReference type="RefSeq" id="WP_154530970.1">
    <property type="nucleotide sequence ID" value="NZ_VULX01000007.1"/>
</dbReference>
<organism evidence="10 11">
    <name type="scientific">Inconstantimicrobium porci</name>
    <dbReference type="NCBI Taxonomy" id="2652291"/>
    <lineage>
        <taxon>Bacteria</taxon>
        <taxon>Bacillati</taxon>
        <taxon>Bacillota</taxon>
        <taxon>Clostridia</taxon>
        <taxon>Eubacteriales</taxon>
        <taxon>Clostridiaceae</taxon>
        <taxon>Inconstantimicrobium</taxon>
    </lineage>
</organism>
<dbReference type="GO" id="GO:0005886">
    <property type="term" value="C:plasma membrane"/>
    <property type="evidence" value="ECO:0007669"/>
    <property type="project" value="UniProtKB-SubCell"/>
</dbReference>
<gene>
    <name evidence="9 10" type="primary">fliQ</name>
    <name evidence="10" type="ORF">FYJ33_06615</name>
</gene>
<keyword evidence="10" id="KW-0966">Cell projection</keyword>
<feature type="transmembrane region" description="Helical" evidence="9">
    <location>
        <begin position="12"/>
        <end position="35"/>
    </location>
</feature>
<evidence type="ECO:0000256" key="1">
    <source>
        <dbReference type="ARBA" id="ARBA00004651"/>
    </source>
</evidence>
<evidence type="ECO:0000256" key="8">
    <source>
        <dbReference type="ARBA" id="ARBA00023143"/>
    </source>
</evidence>
<name>A0A7X2MXW5_9CLOT</name>
<accession>A0A7X2MXW5</accession>
<keyword evidence="5 9" id="KW-0812">Transmembrane</keyword>
<evidence type="ECO:0000256" key="6">
    <source>
        <dbReference type="ARBA" id="ARBA00022989"/>
    </source>
</evidence>
<feature type="transmembrane region" description="Helical" evidence="9">
    <location>
        <begin position="55"/>
        <end position="76"/>
    </location>
</feature>
<evidence type="ECO:0000313" key="11">
    <source>
        <dbReference type="Proteomes" id="UP000460287"/>
    </source>
</evidence>
<evidence type="ECO:0000256" key="4">
    <source>
        <dbReference type="ARBA" id="ARBA00022475"/>
    </source>
</evidence>
<proteinExistence type="inferred from homology"/>
<dbReference type="PIRSF" id="PIRSF004669">
    <property type="entry name" value="FliQ"/>
    <property type="match status" value="1"/>
</dbReference>
<reference evidence="10 11" key="1">
    <citation type="submission" date="2019-08" db="EMBL/GenBank/DDBJ databases">
        <title>In-depth cultivation of the pig gut microbiome towards novel bacterial diversity and tailored functional studies.</title>
        <authorList>
            <person name="Wylensek D."/>
            <person name="Hitch T.C.A."/>
            <person name="Clavel T."/>
        </authorList>
    </citation>
    <scope>NUCLEOTIDE SEQUENCE [LARGE SCALE GENOMIC DNA]</scope>
    <source>
        <strain evidence="10 11">WCA-383-APC-5B</strain>
    </source>
</reference>
<keyword evidence="4 9" id="KW-1003">Cell membrane</keyword>
<keyword evidence="6 9" id="KW-1133">Transmembrane helix</keyword>
<dbReference type="PANTHER" id="PTHR34040:SF2">
    <property type="entry name" value="FLAGELLAR BIOSYNTHETIC PROTEIN FLIQ"/>
    <property type="match status" value="1"/>
</dbReference>
<evidence type="ECO:0000256" key="9">
    <source>
        <dbReference type="RuleBase" id="RU364090"/>
    </source>
</evidence>
<protein>
    <recommendedName>
        <fullName evidence="3 9">Flagellar biosynthetic protein FliQ</fullName>
    </recommendedName>
</protein>
<dbReference type="GO" id="GO:0009425">
    <property type="term" value="C:bacterial-type flagellum basal body"/>
    <property type="evidence" value="ECO:0007669"/>
    <property type="project" value="UniProtKB-SubCell"/>
</dbReference>
<keyword evidence="10" id="KW-0969">Cilium</keyword>
<keyword evidence="11" id="KW-1185">Reference proteome</keyword>
<dbReference type="Proteomes" id="UP000460287">
    <property type="component" value="Unassembled WGS sequence"/>
</dbReference>
<dbReference type="InterPro" id="IPR002191">
    <property type="entry name" value="Bac_export_3"/>
</dbReference>
<comment type="function">
    <text evidence="9">Role in flagellar biosynthesis.</text>
</comment>
<sequence>MSESMIIGIIKDAMIVALKVSGPFLIVGLLVGLIISIFQASTQIQEQTLTFVPKLVAIAAVGLFLGSFMLHTLMAFTERIFNIIANLTH</sequence>
<keyword evidence="10" id="KW-0282">Flagellum</keyword>
<dbReference type="InterPro" id="IPR006305">
    <property type="entry name" value="FliQ"/>
</dbReference>
<keyword evidence="8 9" id="KW-0975">Bacterial flagellum</keyword>
<dbReference type="EMBL" id="VULX01000007">
    <property type="protein sequence ID" value="MSR91088.1"/>
    <property type="molecule type" value="Genomic_DNA"/>
</dbReference>
<dbReference type="GO" id="GO:0044780">
    <property type="term" value="P:bacterial-type flagellum assembly"/>
    <property type="evidence" value="ECO:0007669"/>
    <property type="project" value="InterPro"/>
</dbReference>
<keyword evidence="7 9" id="KW-0472">Membrane</keyword>
<dbReference type="PANTHER" id="PTHR34040">
    <property type="entry name" value="FLAGELLAR BIOSYNTHETIC PROTEIN FLIQ"/>
    <property type="match status" value="1"/>
</dbReference>
<evidence type="ECO:0000256" key="7">
    <source>
        <dbReference type="ARBA" id="ARBA00023136"/>
    </source>
</evidence>
<comment type="subcellular location">
    <subcellularLocation>
        <location evidence="1 9">Cell membrane</location>
        <topology evidence="1">Multi-pass membrane protein</topology>
    </subcellularLocation>
    <subcellularLocation>
        <location evidence="9">Bacterial flagellum basal body</location>
    </subcellularLocation>
</comment>
<evidence type="ECO:0000256" key="5">
    <source>
        <dbReference type="ARBA" id="ARBA00022692"/>
    </source>
</evidence>
<dbReference type="Pfam" id="PF01313">
    <property type="entry name" value="Bac_export_3"/>
    <property type="match status" value="1"/>
</dbReference>
<dbReference type="AlphaFoldDB" id="A0A7X2MXW5"/>
<comment type="similarity">
    <text evidence="2 9">Belongs to the FliQ/MopD/SpaQ family.</text>
</comment>
<evidence type="ECO:0000256" key="3">
    <source>
        <dbReference type="ARBA" id="ARBA00021718"/>
    </source>
</evidence>
<evidence type="ECO:0000313" key="10">
    <source>
        <dbReference type="EMBL" id="MSR91088.1"/>
    </source>
</evidence>
<dbReference type="NCBIfam" id="TIGR01402">
    <property type="entry name" value="fliQ"/>
    <property type="match status" value="1"/>
</dbReference>
<dbReference type="GO" id="GO:0009306">
    <property type="term" value="P:protein secretion"/>
    <property type="evidence" value="ECO:0007669"/>
    <property type="project" value="InterPro"/>
</dbReference>